<organism evidence="1 2">
    <name type="scientific">Eragrostis curvula</name>
    <name type="common">weeping love grass</name>
    <dbReference type="NCBI Taxonomy" id="38414"/>
    <lineage>
        <taxon>Eukaryota</taxon>
        <taxon>Viridiplantae</taxon>
        <taxon>Streptophyta</taxon>
        <taxon>Embryophyta</taxon>
        <taxon>Tracheophyta</taxon>
        <taxon>Spermatophyta</taxon>
        <taxon>Magnoliopsida</taxon>
        <taxon>Liliopsida</taxon>
        <taxon>Poales</taxon>
        <taxon>Poaceae</taxon>
        <taxon>PACMAD clade</taxon>
        <taxon>Chloridoideae</taxon>
        <taxon>Eragrostideae</taxon>
        <taxon>Eragrostidinae</taxon>
        <taxon>Eragrostis</taxon>
    </lineage>
</organism>
<proteinExistence type="predicted"/>
<gene>
    <name evidence="1" type="ORF">EJB05_54617</name>
</gene>
<dbReference type="AlphaFoldDB" id="A0A5J9SLY8"/>
<sequence>MQQQMGSLATLCTRLRVADGRSPICSSRCGHCVAVVTGRGRLGKVTAHIAAQAKYCRLHGSAVAAPTSCLPGQHAPAMRKEDKYFEVEMMVQDDELDEYGVVNNAIYARYIHSGRDVLLENLGISADYWASTGNAMALSELNLKYFAPLRSGDRFVVKIRPVQIKGVRMKMHHLIETLPDRKLVLDARGTIVFLNKDYRPTRVFPEVAAKTWEIFGCKEG</sequence>
<dbReference type="PANTHER" id="PTHR31793:SF25">
    <property type="entry name" value="OS04G0553100 PROTEIN"/>
    <property type="match status" value="1"/>
</dbReference>
<feature type="non-terminal residue" evidence="1">
    <location>
        <position position="1"/>
    </location>
</feature>
<dbReference type="Pfam" id="PF13279">
    <property type="entry name" value="4HBT_2"/>
    <property type="match status" value="1"/>
</dbReference>
<dbReference type="InterPro" id="IPR029069">
    <property type="entry name" value="HotDog_dom_sf"/>
</dbReference>
<evidence type="ECO:0008006" key="3">
    <source>
        <dbReference type="Google" id="ProtNLM"/>
    </source>
</evidence>
<dbReference type="InterPro" id="IPR050563">
    <property type="entry name" value="4-hydroxybenzoyl-CoA_TE"/>
</dbReference>
<dbReference type="SUPFAM" id="SSF54637">
    <property type="entry name" value="Thioesterase/thiol ester dehydrase-isomerase"/>
    <property type="match status" value="1"/>
</dbReference>
<comment type="caution">
    <text evidence="1">The sequence shown here is derived from an EMBL/GenBank/DDBJ whole genome shotgun (WGS) entry which is preliminary data.</text>
</comment>
<reference evidence="1 2" key="1">
    <citation type="journal article" date="2019" name="Sci. Rep.">
        <title>A high-quality genome of Eragrostis curvula grass provides insights into Poaceae evolution and supports new strategies to enhance forage quality.</title>
        <authorList>
            <person name="Carballo J."/>
            <person name="Santos B.A.C.M."/>
            <person name="Zappacosta D."/>
            <person name="Garbus I."/>
            <person name="Selva J.P."/>
            <person name="Gallo C.A."/>
            <person name="Diaz A."/>
            <person name="Albertini E."/>
            <person name="Caccamo M."/>
            <person name="Echenique V."/>
        </authorList>
    </citation>
    <scope>NUCLEOTIDE SEQUENCE [LARGE SCALE GENOMIC DNA]</scope>
    <source>
        <strain evidence="2">cv. Victoria</strain>
        <tissue evidence="1">Leaf</tissue>
    </source>
</reference>
<evidence type="ECO:0000313" key="2">
    <source>
        <dbReference type="Proteomes" id="UP000324897"/>
    </source>
</evidence>
<evidence type="ECO:0000313" key="1">
    <source>
        <dbReference type="EMBL" id="TVT99990.1"/>
    </source>
</evidence>
<accession>A0A5J9SLY8</accession>
<dbReference type="Gene3D" id="3.10.129.10">
    <property type="entry name" value="Hotdog Thioesterase"/>
    <property type="match status" value="1"/>
</dbReference>
<dbReference type="GO" id="GO:0016297">
    <property type="term" value="F:fatty acyl-[ACP] hydrolase activity"/>
    <property type="evidence" value="ECO:0007669"/>
    <property type="project" value="TreeGrafter"/>
</dbReference>
<protein>
    <recommendedName>
        <fullName evidence="3">Thioesterase domain-containing protein</fullName>
    </recommendedName>
</protein>
<dbReference type="GO" id="GO:0009507">
    <property type="term" value="C:chloroplast"/>
    <property type="evidence" value="ECO:0007669"/>
    <property type="project" value="TreeGrafter"/>
</dbReference>
<dbReference type="Gramene" id="TVT99990">
    <property type="protein sequence ID" value="TVT99990"/>
    <property type="gene ID" value="EJB05_54617"/>
</dbReference>
<dbReference type="PANTHER" id="PTHR31793">
    <property type="entry name" value="4-HYDROXYBENZOYL-COA THIOESTERASE FAMILY MEMBER"/>
    <property type="match status" value="1"/>
</dbReference>
<dbReference type="EMBL" id="RWGY01000648">
    <property type="protein sequence ID" value="TVT99990.1"/>
    <property type="molecule type" value="Genomic_DNA"/>
</dbReference>
<dbReference type="FunFam" id="3.10.129.10:FF:000066">
    <property type="entry name" value="Acyl-acyl carrier protein thioesterase ATL3 chloroplastic"/>
    <property type="match status" value="1"/>
</dbReference>
<keyword evidence="2" id="KW-1185">Reference proteome</keyword>
<dbReference type="Proteomes" id="UP000324897">
    <property type="component" value="Unassembled WGS sequence"/>
</dbReference>
<dbReference type="CDD" id="cd00586">
    <property type="entry name" value="4HBT"/>
    <property type="match status" value="1"/>
</dbReference>
<dbReference type="OrthoDB" id="588330at2759"/>
<name>A0A5J9SLY8_9POAL</name>